<dbReference type="AlphaFoldDB" id="A0A5S3URA4"/>
<accession>A0A5S3URA4</accession>
<sequence length="264" mass="28778">MKKSAITALLYLLSTSAMAGSAIKQLDVSGDVVTFMLEQSKSHAIPACVSTDNLQKWAINLNSLQGQAMYSLLVTAVSKEHLVNVTPANRCESVADIEQAEAISLITKTVGAADSGILLYKGDGRTVLGKIMSTSAYGNHIYSQDTYSFAPVGGATRLETVTFYRVPDIYYANSQCQGEAYINRNVAPDQPFYSNKLDLYYHTPVNPTDQDYIKIHGDAEVYKLNDNTAECTAIGSQAKQWTSSMLRLVPMEHPLCGIKGCIIK</sequence>
<dbReference type="EMBL" id="CP045429">
    <property type="protein sequence ID" value="QPB82554.1"/>
    <property type="molecule type" value="Genomic_DNA"/>
</dbReference>
<protein>
    <submittedName>
        <fullName evidence="1">Uncharacterized protein</fullName>
    </submittedName>
</protein>
<reference evidence="1 2" key="1">
    <citation type="submission" date="2019-10" db="EMBL/GenBank/DDBJ databases">
        <title>Pseudoalteromonas rubra S4059.</title>
        <authorList>
            <person name="Paulsen S."/>
            <person name="Wang X."/>
        </authorList>
    </citation>
    <scope>NUCLEOTIDE SEQUENCE [LARGE SCALE GENOMIC DNA]</scope>
    <source>
        <strain evidence="1 2">S4059</strain>
    </source>
</reference>
<evidence type="ECO:0000313" key="2">
    <source>
        <dbReference type="Proteomes" id="UP000305729"/>
    </source>
</evidence>
<gene>
    <name evidence="1" type="ORF">CWC22_005930</name>
</gene>
<dbReference type="RefSeq" id="WP_138539381.1">
    <property type="nucleotide sequence ID" value="NZ_CP045429.1"/>
</dbReference>
<evidence type="ECO:0000313" key="1">
    <source>
        <dbReference type="EMBL" id="QPB82554.1"/>
    </source>
</evidence>
<proteinExistence type="predicted"/>
<name>A0A5S3URA4_9GAMM</name>
<dbReference type="Proteomes" id="UP000305729">
    <property type="component" value="Chromosome 1"/>
</dbReference>
<organism evidence="1 2">
    <name type="scientific">Pseudoalteromonas rubra</name>
    <dbReference type="NCBI Taxonomy" id="43658"/>
    <lineage>
        <taxon>Bacteria</taxon>
        <taxon>Pseudomonadati</taxon>
        <taxon>Pseudomonadota</taxon>
        <taxon>Gammaproteobacteria</taxon>
        <taxon>Alteromonadales</taxon>
        <taxon>Pseudoalteromonadaceae</taxon>
        <taxon>Pseudoalteromonas</taxon>
    </lineage>
</organism>